<organism evidence="2">
    <name type="scientific">Brassica cretica</name>
    <name type="common">Mustard</name>
    <dbReference type="NCBI Taxonomy" id="69181"/>
    <lineage>
        <taxon>Eukaryota</taxon>
        <taxon>Viridiplantae</taxon>
        <taxon>Streptophyta</taxon>
        <taxon>Embryophyta</taxon>
        <taxon>Tracheophyta</taxon>
        <taxon>Spermatophyta</taxon>
        <taxon>Magnoliopsida</taxon>
        <taxon>eudicotyledons</taxon>
        <taxon>Gunneridae</taxon>
        <taxon>Pentapetalae</taxon>
        <taxon>rosids</taxon>
        <taxon>malvids</taxon>
        <taxon>Brassicales</taxon>
        <taxon>Brassicaceae</taxon>
        <taxon>Brassiceae</taxon>
        <taxon>Brassica</taxon>
    </lineage>
</organism>
<reference evidence="3" key="2">
    <citation type="submission" date="2019-12" db="EMBL/GenBank/DDBJ databases">
        <authorList>
            <person name="Studholme D.J."/>
            <person name="Sarris P."/>
        </authorList>
    </citation>
    <scope>NUCLEOTIDE SEQUENCE</scope>
    <source>
        <strain evidence="3">PFS-1207/04</strain>
        <tissue evidence="3">Leaf</tissue>
    </source>
</reference>
<evidence type="ECO:0000313" key="2">
    <source>
        <dbReference type="EMBL" id="KAF2571078.1"/>
    </source>
</evidence>
<evidence type="ECO:0000256" key="1">
    <source>
        <dbReference type="SAM" id="MobiDB-lite"/>
    </source>
</evidence>
<evidence type="ECO:0000313" key="3">
    <source>
        <dbReference type="EMBL" id="KAF3564660.1"/>
    </source>
</evidence>
<accession>A0A3N6Q384</accession>
<protein>
    <submittedName>
        <fullName evidence="2">Uncharacterized protein</fullName>
    </submittedName>
</protein>
<dbReference type="EMBL" id="QGKV02000759">
    <property type="protein sequence ID" value="KAF3564660.1"/>
    <property type="molecule type" value="Genomic_DNA"/>
</dbReference>
<proteinExistence type="predicted"/>
<evidence type="ECO:0000313" key="4">
    <source>
        <dbReference type="Proteomes" id="UP000266723"/>
    </source>
</evidence>
<sequence length="71" mass="8312">MTFYVNFTESVLSLNPNRFRNHIHRNSSRQGSSLKSSPLSSLKSPRKRLLQNRRLRKSLLSYALVYFDALL</sequence>
<dbReference type="EMBL" id="QGKY02001015">
    <property type="protein sequence ID" value="KAF2571078.1"/>
    <property type="molecule type" value="Genomic_DNA"/>
</dbReference>
<feature type="region of interest" description="Disordered" evidence="1">
    <location>
        <begin position="22"/>
        <end position="46"/>
    </location>
</feature>
<comment type="caution">
    <text evidence="2">The sequence shown here is derived from an EMBL/GenBank/DDBJ whole genome shotgun (WGS) entry which is preliminary data.</text>
</comment>
<gene>
    <name evidence="3" type="ORF">DY000_02016026</name>
    <name evidence="2" type="ORF">F2Q70_00004084</name>
</gene>
<reference evidence="2" key="1">
    <citation type="submission" date="2019-12" db="EMBL/GenBank/DDBJ databases">
        <title>Genome sequencing and annotation of Brassica cretica.</title>
        <authorList>
            <person name="Studholme D.J."/>
            <person name="Sarris P.F."/>
        </authorList>
    </citation>
    <scope>NUCLEOTIDE SEQUENCE</scope>
    <source>
        <strain evidence="2">PFS-102/07</strain>
        <tissue evidence="2">Leaf</tissue>
    </source>
</reference>
<dbReference type="AlphaFoldDB" id="A0A3N6Q384"/>
<dbReference type="Proteomes" id="UP000266723">
    <property type="component" value="Unassembled WGS sequence"/>
</dbReference>
<reference evidence="3 4" key="3">
    <citation type="journal article" date="2020" name="BMC Genomics">
        <title>Intraspecific diversification of the crop wild relative Brassica cretica Lam. using demographic model selection.</title>
        <authorList>
            <person name="Kioukis A."/>
            <person name="Michalopoulou V.A."/>
            <person name="Briers L."/>
            <person name="Pirintsos S."/>
            <person name="Studholme D.J."/>
            <person name="Pavlidis P."/>
            <person name="Sarris P.F."/>
        </authorList>
    </citation>
    <scope>NUCLEOTIDE SEQUENCE [LARGE SCALE GENOMIC DNA]</scope>
    <source>
        <strain evidence="4">cv. PFS-1207/04</strain>
        <strain evidence="3">PFS-1207/04</strain>
    </source>
</reference>
<name>A0A3N6Q384_BRACR</name>
<keyword evidence="4" id="KW-1185">Reference proteome</keyword>
<feature type="compositionally biased region" description="Low complexity" evidence="1">
    <location>
        <begin position="28"/>
        <end position="43"/>
    </location>
</feature>